<accession>A0A426YSC4</accession>
<reference evidence="3 4" key="1">
    <citation type="journal article" date="2014" name="Agronomy (Basel)">
        <title>A Draft Genome Sequence for Ensete ventricosum, the Drought-Tolerant Tree Against Hunger.</title>
        <authorList>
            <person name="Harrison J."/>
            <person name="Moore K.A."/>
            <person name="Paszkiewicz K."/>
            <person name="Jones T."/>
            <person name="Grant M."/>
            <person name="Ambacheew D."/>
            <person name="Muzemil S."/>
            <person name="Studholme D.J."/>
        </authorList>
    </citation>
    <scope>NUCLEOTIDE SEQUENCE [LARGE SCALE GENOMIC DNA]</scope>
</reference>
<evidence type="ECO:0000313" key="3">
    <source>
        <dbReference type="EMBL" id="RRT54624.1"/>
    </source>
</evidence>
<protein>
    <submittedName>
        <fullName evidence="3">Uncharacterized protein</fullName>
    </submittedName>
</protein>
<gene>
    <name evidence="3" type="ORF">B296_00016936</name>
</gene>
<keyword evidence="2" id="KW-0812">Transmembrane</keyword>
<feature type="transmembrane region" description="Helical" evidence="2">
    <location>
        <begin position="21"/>
        <end position="41"/>
    </location>
</feature>
<dbReference type="Proteomes" id="UP000287651">
    <property type="component" value="Unassembled WGS sequence"/>
</dbReference>
<feature type="compositionally biased region" description="Basic and acidic residues" evidence="1">
    <location>
        <begin position="100"/>
        <end position="114"/>
    </location>
</feature>
<organism evidence="3 4">
    <name type="scientific">Ensete ventricosum</name>
    <name type="common">Abyssinian banana</name>
    <name type="synonym">Musa ensete</name>
    <dbReference type="NCBI Taxonomy" id="4639"/>
    <lineage>
        <taxon>Eukaryota</taxon>
        <taxon>Viridiplantae</taxon>
        <taxon>Streptophyta</taxon>
        <taxon>Embryophyta</taxon>
        <taxon>Tracheophyta</taxon>
        <taxon>Spermatophyta</taxon>
        <taxon>Magnoliopsida</taxon>
        <taxon>Liliopsida</taxon>
        <taxon>Zingiberales</taxon>
        <taxon>Musaceae</taxon>
        <taxon>Ensete</taxon>
    </lineage>
</organism>
<evidence type="ECO:0000256" key="2">
    <source>
        <dbReference type="SAM" id="Phobius"/>
    </source>
</evidence>
<dbReference type="AlphaFoldDB" id="A0A426YSC4"/>
<evidence type="ECO:0000256" key="1">
    <source>
        <dbReference type="SAM" id="MobiDB-lite"/>
    </source>
</evidence>
<keyword evidence="2" id="KW-1133">Transmembrane helix</keyword>
<comment type="caution">
    <text evidence="3">The sequence shown here is derived from an EMBL/GenBank/DDBJ whole genome shotgun (WGS) entry which is preliminary data.</text>
</comment>
<name>A0A426YSC4_ENSVE</name>
<evidence type="ECO:0000313" key="4">
    <source>
        <dbReference type="Proteomes" id="UP000287651"/>
    </source>
</evidence>
<sequence>MVGRLKGILSSSRVIKEMTELWLVGAGLSPASSGTIILLYFNLSSCLLTFGKDANRMDLGELRGMPKVTSGKVPPTRLTAREVVRRHKKVKVLTRRHKSRLGEGESRSRSKGKEPAALSEEPEMPAGFEEGGASPAHRRPRSMKDLFKTKVHKDDASYYTLLMFDLGYQDPEKEMKPIWKGLKYSTKVWNNSSAAEEFERALLHPQLARELYTLPSEVLMARAAKEIVLLLFRAEPTLPADALRPNGGPKVVAKAEGRVSEVQEELKKTRRERDEALRRHEASKKELHEIQSTEAHRLLKEARVRARKMDDELLQAVKALESA</sequence>
<feature type="region of interest" description="Disordered" evidence="1">
    <location>
        <begin position="88"/>
        <end position="141"/>
    </location>
</feature>
<feature type="region of interest" description="Disordered" evidence="1">
    <location>
        <begin position="263"/>
        <end position="290"/>
    </location>
</feature>
<dbReference type="EMBL" id="AMZH03010501">
    <property type="protein sequence ID" value="RRT54624.1"/>
    <property type="molecule type" value="Genomic_DNA"/>
</dbReference>
<feature type="compositionally biased region" description="Basic residues" evidence="1">
    <location>
        <begin position="88"/>
        <end position="99"/>
    </location>
</feature>
<keyword evidence="2" id="KW-0472">Membrane</keyword>
<proteinExistence type="predicted"/>